<comment type="caution">
    <text evidence="1">The sequence shown here is derived from an EMBL/GenBank/DDBJ whole genome shotgun (WGS) entry which is preliminary data.</text>
</comment>
<proteinExistence type="predicted"/>
<dbReference type="PANTHER" id="PTHR31252:SF11">
    <property type="entry name" value="DUF4419 DOMAIN-CONTAINING PROTEIN"/>
    <property type="match status" value="1"/>
</dbReference>
<dbReference type="InterPro" id="IPR025533">
    <property type="entry name" value="DUF4419"/>
</dbReference>
<dbReference type="OrthoDB" id="9978173at2759"/>
<dbReference type="Proteomes" id="UP000439903">
    <property type="component" value="Unassembled WGS sequence"/>
</dbReference>
<keyword evidence="2" id="KW-1185">Reference proteome</keyword>
<organism evidence="1 2">
    <name type="scientific">Gigaspora margarita</name>
    <dbReference type="NCBI Taxonomy" id="4874"/>
    <lineage>
        <taxon>Eukaryota</taxon>
        <taxon>Fungi</taxon>
        <taxon>Fungi incertae sedis</taxon>
        <taxon>Mucoromycota</taxon>
        <taxon>Glomeromycotina</taxon>
        <taxon>Glomeromycetes</taxon>
        <taxon>Diversisporales</taxon>
        <taxon>Gigasporaceae</taxon>
        <taxon>Gigaspora</taxon>
    </lineage>
</organism>
<evidence type="ECO:0000313" key="1">
    <source>
        <dbReference type="EMBL" id="KAF0412090.1"/>
    </source>
</evidence>
<dbReference type="Pfam" id="PF14388">
    <property type="entry name" value="DUF4419"/>
    <property type="match status" value="1"/>
</dbReference>
<dbReference type="PANTHER" id="PTHR31252">
    <property type="entry name" value="DUF4419 DOMAIN-CONTAINING PROTEIN"/>
    <property type="match status" value="1"/>
</dbReference>
<reference evidence="1 2" key="1">
    <citation type="journal article" date="2019" name="Environ. Microbiol.">
        <title>At the nexus of three kingdoms: the genome of the mycorrhizal fungus Gigaspora margarita provides insights into plant, endobacterial and fungal interactions.</title>
        <authorList>
            <person name="Venice F."/>
            <person name="Ghignone S."/>
            <person name="Salvioli di Fossalunga A."/>
            <person name="Amselem J."/>
            <person name="Novero M."/>
            <person name="Xianan X."/>
            <person name="Sedzielewska Toro K."/>
            <person name="Morin E."/>
            <person name="Lipzen A."/>
            <person name="Grigoriev I.V."/>
            <person name="Henrissat B."/>
            <person name="Martin F.M."/>
            <person name="Bonfante P."/>
        </authorList>
    </citation>
    <scope>NUCLEOTIDE SEQUENCE [LARGE SCALE GENOMIC DNA]</scope>
    <source>
        <strain evidence="1 2">BEG34</strain>
    </source>
</reference>
<gene>
    <name evidence="1" type="ORF">F8M41_007999</name>
</gene>
<protein>
    <submittedName>
        <fullName evidence="1">Uncharacterized protein</fullName>
    </submittedName>
</protein>
<evidence type="ECO:0000313" key="2">
    <source>
        <dbReference type="Proteomes" id="UP000439903"/>
    </source>
</evidence>
<name>A0A8H3X612_GIGMA</name>
<dbReference type="AlphaFoldDB" id="A0A8H3X612"/>
<sequence length="357" mass="40060">MKAGGTSLGSTQILDSNLKADKLVRPHIPISSHVSKLYDESKVHVVSTEYERNTSESLVLERMQCSHGLVAAILQAYNGHQHLCLSPDDIWLTIVQGVCHHIKRKCRNFYVKQKEIDISTESVLSVDPNTKCLVGNWPNCIKQLVNAADKQMNKTSLPSLLECKFSTTTGSSNIASRLALLDDTKDCCSYNLGMYCGIPKVTLKGSSDDWVLIKKKLDVLRSRFQDLNFWFNKVEKVVLKLIDTYNGNVDQEFWKTIAKEEYGCGGPPELTGWITSLFPYDSSGEVVKNWLNESRLPNGRVTVPFNVESGERKKFITGFLAVHQEVLKEADDEVVVNPVIGWAVIDDEMFEYPGIIP</sequence>
<dbReference type="EMBL" id="WTPW01001823">
    <property type="protein sequence ID" value="KAF0412090.1"/>
    <property type="molecule type" value="Genomic_DNA"/>
</dbReference>
<accession>A0A8H3X612</accession>